<reference evidence="1 2" key="1">
    <citation type="journal article" date="2020" name="Mol. Biol. Evol.">
        <title>Distinct Expression and Methylation Patterns for Genes with Different Fates following a Single Whole-Genome Duplication in Flowering Plants.</title>
        <authorList>
            <person name="Shi T."/>
            <person name="Rahmani R.S."/>
            <person name="Gugger P.F."/>
            <person name="Wang M."/>
            <person name="Li H."/>
            <person name="Zhang Y."/>
            <person name="Li Z."/>
            <person name="Wang Q."/>
            <person name="Van de Peer Y."/>
            <person name="Marchal K."/>
            <person name="Chen J."/>
        </authorList>
    </citation>
    <scope>NUCLEOTIDE SEQUENCE [LARGE SCALE GENOMIC DNA]</scope>
    <source>
        <tissue evidence="1">Leaf</tissue>
    </source>
</reference>
<name>A0A822XXE8_NELNU</name>
<keyword evidence="2" id="KW-1185">Reference proteome</keyword>
<sequence>MVSSVGVAGLRSHFLTDNSTDNSSKENGSGDGGEIEILSPFFLWVVLLEESAQPHIQIVFI</sequence>
<dbReference type="AlphaFoldDB" id="A0A822XXE8"/>
<gene>
    <name evidence="1" type="ORF">HUJ06_026461</name>
</gene>
<proteinExistence type="predicted"/>
<comment type="caution">
    <text evidence="1">The sequence shown here is derived from an EMBL/GenBank/DDBJ whole genome shotgun (WGS) entry which is preliminary data.</text>
</comment>
<evidence type="ECO:0000313" key="1">
    <source>
        <dbReference type="EMBL" id="DAD24997.1"/>
    </source>
</evidence>
<dbReference type="Proteomes" id="UP000607653">
    <property type="component" value="Unassembled WGS sequence"/>
</dbReference>
<dbReference type="EMBL" id="DUZY01000001">
    <property type="protein sequence ID" value="DAD24997.1"/>
    <property type="molecule type" value="Genomic_DNA"/>
</dbReference>
<protein>
    <submittedName>
        <fullName evidence="1">Uncharacterized protein</fullName>
    </submittedName>
</protein>
<evidence type="ECO:0000313" key="2">
    <source>
        <dbReference type="Proteomes" id="UP000607653"/>
    </source>
</evidence>
<accession>A0A822XXE8</accession>
<organism evidence="1 2">
    <name type="scientific">Nelumbo nucifera</name>
    <name type="common">Sacred lotus</name>
    <dbReference type="NCBI Taxonomy" id="4432"/>
    <lineage>
        <taxon>Eukaryota</taxon>
        <taxon>Viridiplantae</taxon>
        <taxon>Streptophyta</taxon>
        <taxon>Embryophyta</taxon>
        <taxon>Tracheophyta</taxon>
        <taxon>Spermatophyta</taxon>
        <taxon>Magnoliopsida</taxon>
        <taxon>Proteales</taxon>
        <taxon>Nelumbonaceae</taxon>
        <taxon>Nelumbo</taxon>
    </lineage>
</organism>